<reference evidence="1 2" key="1">
    <citation type="submission" date="2018-05" db="EMBL/GenBank/DDBJ databases">
        <title>Streptococcus from otitis media.</title>
        <authorList>
            <person name="Wayes A.M."/>
            <person name="Jakubovics N.S."/>
        </authorList>
    </citation>
    <scope>NUCLEOTIDE SEQUENCE [LARGE SCALE GENOMIC DNA]</scope>
    <source>
        <strain evidence="1 2">NU39</strain>
    </source>
</reference>
<dbReference type="RefSeq" id="WP_129313193.1">
    <property type="nucleotide sequence ID" value="NZ_QEWK01000002.1"/>
</dbReference>
<evidence type="ECO:0000313" key="1">
    <source>
        <dbReference type="EMBL" id="RXX21791.1"/>
    </source>
</evidence>
<dbReference type="InterPro" id="IPR024499">
    <property type="entry name" value="Mbeg1-like"/>
</dbReference>
<dbReference type="AlphaFoldDB" id="A0A4Q2FKJ7"/>
<accession>A0A4Q2FKJ7</accession>
<dbReference type="EMBL" id="QEWK01000002">
    <property type="protein sequence ID" value="RXX21791.1"/>
    <property type="molecule type" value="Genomic_DNA"/>
</dbReference>
<gene>
    <name evidence="1" type="ORF">DF217_04245</name>
</gene>
<dbReference type="SUPFAM" id="SSF53474">
    <property type="entry name" value="alpha/beta-Hydrolases"/>
    <property type="match status" value="1"/>
</dbReference>
<dbReference type="Pfam" id="PF11187">
    <property type="entry name" value="Mbeg1-like"/>
    <property type="match status" value="1"/>
</dbReference>
<dbReference type="InterPro" id="IPR029058">
    <property type="entry name" value="AB_hydrolase_fold"/>
</dbReference>
<dbReference type="Proteomes" id="UP000289921">
    <property type="component" value="Unassembled WGS sequence"/>
</dbReference>
<proteinExistence type="predicted"/>
<dbReference type="Gene3D" id="3.40.50.1820">
    <property type="entry name" value="alpha/beta hydrolase"/>
    <property type="match status" value="1"/>
</dbReference>
<organism evidence="1 2">
    <name type="scientific">Streptococcus oralis</name>
    <dbReference type="NCBI Taxonomy" id="1303"/>
    <lineage>
        <taxon>Bacteria</taxon>
        <taxon>Bacillati</taxon>
        <taxon>Bacillota</taxon>
        <taxon>Bacilli</taxon>
        <taxon>Lactobacillales</taxon>
        <taxon>Streptococcaceae</taxon>
        <taxon>Streptococcus</taxon>
    </lineage>
</organism>
<comment type="caution">
    <text evidence="1">The sequence shown here is derived from an EMBL/GenBank/DDBJ whole genome shotgun (WGS) entry which is preliminary data.</text>
</comment>
<sequence length="406" mass="45573">MSRQYSDHERQKIANEEYTSYSETDPLKIINDKGKKETIGTVRRVIENETGIKVYVVESPDHSEVSVLYEGSKAPFEEGWEVDWLANDLPMAQSILKGEEGVTSQLKAAASILDDIMLGYPNAKISVYGHSLGSMNAQYALANVRDISRISGAYIYQGPNIYPVLTKEQRQRVDAIKYRIHNYIDDKDMVPLGYPENRMDSVGVVGIMYHVDSSFNLNPVEQHMWGGYVFNEDGSLKIKKDTSSFEKRYSSVLDKVSSGLYYYAKAKEALASGGYTSGEELFLDSEHALMISSGLHEVANAGQEEIRSIVRKAHQKAEKIVASTYQVPFGFILSPTEVATAYSDGGVSRTTIVDDLDHYFYPKIKKAEKLAEDFQSLEKQIADGVQKTLDNDKELAGNFKEWMKIK</sequence>
<protein>
    <submittedName>
        <fullName evidence="1">Triacylglycerol lipase</fullName>
    </submittedName>
</protein>
<name>A0A4Q2FKJ7_STROR</name>
<evidence type="ECO:0000313" key="2">
    <source>
        <dbReference type="Proteomes" id="UP000289921"/>
    </source>
</evidence>